<reference evidence="1 2" key="4">
    <citation type="journal article" date="2011" name="BMC Genomics">
        <title>RNA-Seq improves annotation of protein-coding genes in the cucumber genome.</title>
        <authorList>
            <person name="Li Z."/>
            <person name="Zhang Z."/>
            <person name="Yan P."/>
            <person name="Huang S."/>
            <person name="Fei Z."/>
            <person name="Lin K."/>
        </authorList>
    </citation>
    <scope>NUCLEOTIDE SEQUENCE [LARGE SCALE GENOMIC DNA]</scope>
    <source>
        <strain evidence="2">cv. 9930</strain>
    </source>
</reference>
<evidence type="ECO:0000313" key="1">
    <source>
        <dbReference type="EMBL" id="KGN63036.1"/>
    </source>
</evidence>
<protein>
    <submittedName>
        <fullName evidence="1">Uncharacterized protein</fullName>
    </submittedName>
</protein>
<name>A0A0A0LSR1_CUCSA</name>
<proteinExistence type="predicted"/>
<sequence length="51" mass="5571">MDILLRPAHTSNLRGSRSLPSFSATTALRRCPTATFLLIGLNTHHSPEPQS</sequence>
<reference evidence="1 2" key="3">
    <citation type="journal article" date="2010" name="BMC Genomics">
        <title>Transcriptome sequencing and comparative analysis of cucumber flowers with different sex types.</title>
        <authorList>
            <person name="Guo S."/>
            <person name="Zheng Y."/>
            <person name="Joung J.G."/>
            <person name="Liu S."/>
            <person name="Zhang Z."/>
            <person name="Crasta O.R."/>
            <person name="Sobral B.W."/>
            <person name="Xu Y."/>
            <person name="Huang S."/>
            <person name="Fei Z."/>
        </authorList>
    </citation>
    <scope>NUCLEOTIDE SEQUENCE [LARGE SCALE GENOMIC DNA]</scope>
    <source>
        <strain evidence="2">cv. 9930</strain>
    </source>
</reference>
<keyword evidence="2" id="KW-1185">Reference proteome</keyword>
<dbReference type="AlphaFoldDB" id="A0A0A0LSR1"/>
<evidence type="ECO:0000313" key="2">
    <source>
        <dbReference type="Proteomes" id="UP000029981"/>
    </source>
</evidence>
<dbReference type="Gramene" id="KGN63036">
    <property type="protein sequence ID" value="KGN63036"/>
    <property type="gene ID" value="Csa_2G385050"/>
</dbReference>
<organism evidence="1 2">
    <name type="scientific">Cucumis sativus</name>
    <name type="common">Cucumber</name>
    <dbReference type="NCBI Taxonomy" id="3659"/>
    <lineage>
        <taxon>Eukaryota</taxon>
        <taxon>Viridiplantae</taxon>
        <taxon>Streptophyta</taxon>
        <taxon>Embryophyta</taxon>
        <taxon>Tracheophyta</taxon>
        <taxon>Spermatophyta</taxon>
        <taxon>Magnoliopsida</taxon>
        <taxon>eudicotyledons</taxon>
        <taxon>Gunneridae</taxon>
        <taxon>Pentapetalae</taxon>
        <taxon>rosids</taxon>
        <taxon>fabids</taxon>
        <taxon>Cucurbitales</taxon>
        <taxon>Cucurbitaceae</taxon>
        <taxon>Benincaseae</taxon>
        <taxon>Cucumis</taxon>
    </lineage>
</organism>
<reference evidence="1 2" key="1">
    <citation type="journal article" date="2009" name="Nat. Genet.">
        <title>The genome of the cucumber, Cucumis sativus L.</title>
        <authorList>
            <person name="Huang S."/>
            <person name="Li R."/>
            <person name="Zhang Z."/>
            <person name="Li L."/>
            <person name="Gu X."/>
            <person name="Fan W."/>
            <person name="Lucas W.J."/>
            <person name="Wang X."/>
            <person name="Xie B."/>
            <person name="Ni P."/>
            <person name="Ren Y."/>
            <person name="Zhu H."/>
            <person name="Li J."/>
            <person name="Lin K."/>
            <person name="Jin W."/>
            <person name="Fei Z."/>
            <person name="Li G."/>
            <person name="Staub J."/>
            <person name="Kilian A."/>
            <person name="van der Vossen E.A."/>
            <person name="Wu Y."/>
            <person name="Guo J."/>
            <person name="He J."/>
            <person name="Jia Z."/>
            <person name="Ren Y."/>
            <person name="Tian G."/>
            <person name="Lu Y."/>
            <person name="Ruan J."/>
            <person name="Qian W."/>
            <person name="Wang M."/>
            <person name="Huang Q."/>
            <person name="Li B."/>
            <person name="Xuan Z."/>
            <person name="Cao J."/>
            <person name="Asan"/>
            <person name="Wu Z."/>
            <person name="Zhang J."/>
            <person name="Cai Q."/>
            <person name="Bai Y."/>
            <person name="Zhao B."/>
            <person name="Han Y."/>
            <person name="Li Y."/>
            <person name="Li X."/>
            <person name="Wang S."/>
            <person name="Shi Q."/>
            <person name="Liu S."/>
            <person name="Cho W.K."/>
            <person name="Kim J.Y."/>
            <person name="Xu Y."/>
            <person name="Heller-Uszynska K."/>
            <person name="Miao H."/>
            <person name="Cheng Z."/>
            <person name="Zhang S."/>
            <person name="Wu J."/>
            <person name="Yang Y."/>
            <person name="Kang H."/>
            <person name="Li M."/>
            <person name="Liang H."/>
            <person name="Ren X."/>
            <person name="Shi Z."/>
            <person name="Wen M."/>
            <person name="Jian M."/>
            <person name="Yang H."/>
            <person name="Zhang G."/>
            <person name="Yang Z."/>
            <person name="Chen R."/>
            <person name="Liu S."/>
            <person name="Li J."/>
            <person name="Ma L."/>
            <person name="Liu H."/>
            <person name="Zhou Y."/>
            <person name="Zhao J."/>
            <person name="Fang X."/>
            <person name="Li G."/>
            <person name="Fang L."/>
            <person name="Li Y."/>
            <person name="Liu D."/>
            <person name="Zheng H."/>
            <person name="Zhang Y."/>
            <person name="Qin N."/>
            <person name="Li Z."/>
            <person name="Yang G."/>
            <person name="Yang S."/>
            <person name="Bolund L."/>
            <person name="Kristiansen K."/>
            <person name="Zheng H."/>
            <person name="Li S."/>
            <person name="Zhang X."/>
            <person name="Yang H."/>
            <person name="Wang J."/>
            <person name="Sun R."/>
            <person name="Zhang B."/>
            <person name="Jiang S."/>
            <person name="Wang J."/>
            <person name="Du Y."/>
            <person name="Li S."/>
        </authorList>
    </citation>
    <scope>NUCLEOTIDE SEQUENCE [LARGE SCALE GENOMIC DNA]</scope>
    <source>
        <strain evidence="2">cv. 9930</strain>
    </source>
</reference>
<reference evidence="1 2" key="2">
    <citation type="journal article" date="2009" name="PLoS ONE">
        <title>An integrated genetic and cytogenetic map of the cucumber genome.</title>
        <authorList>
            <person name="Ren Y."/>
            <person name="Zhang Z."/>
            <person name="Liu J."/>
            <person name="Staub J.E."/>
            <person name="Han Y."/>
            <person name="Cheng Z."/>
            <person name="Li X."/>
            <person name="Lu J."/>
            <person name="Miao H."/>
            <person name="Kang H."/>
            <person name="Xie B."/>
            <person name="Gu X."/>
            <person name="Wang X."/>
            <person name="Du Y."/>
            <person name="Jin W."/>
            <person name="Huang S."/>
        </authorList>
    </citation>
    <scope>NUCLEOTIDE SEQUENCE [LARGE SCALE GENOMIC DNA]</scope>
    <source>
        <strain evidence="2">cv. 9930</strain>
    </source>
</reference>
<dbReference type="EMBL" id="CM002923">
    <property type="protein sequence ID" value="KGN63036.1"/>
    <property type="molecule type" value="Genomic_DNA"/>
</dbReference>
<gene>
    <name evidence="1" type="ORF">Csa_2G385050</name>
</gene>
<dbReference type="Proteomes" id="UP000029981">
    <property type="component" value="Chromosome 2"/>
</dbReference>
<accession>A0A0A0LSR1</accession>